<comment type="caution">
    <text evidence="1">The sequence shown here is derived from an EMBL/GenBank/DDBJ whole genome shotgun (WGS) entry which is preliminary data.</text>
</comment>
<dbReference type="EMBL" id="JACHXP010000010">
    <property type="protein sequence ID" value="MBB3191038.1"/>
    <property type="molecule type" value="Genomic_DNA"/>
</dbReference>
<name>A0A839VAD6_9GAMM</name>
<accession>A0A839VAD6</accession>
<keyword evidence="2" id="KW-1185">Reference proteome</keyword>
<proteinExistence type="predicted"/>
<organism evidence="1 2">
    <name type="scientific">Halomonas cerina</name>
    <dbReference type="NCBI Taxonomy" id="447424"/>
    <lineage>
        <taxon>Bacteria</taxon>
        <taxon>Pseudomonadati</taxon>
        <taxon>Pseudomonadota</taxon>
        <taxon>Gammaproteobacteria</taxon>
        <taxon>Oceanospirillales</taxon>
        <taxon>Halomonadaceae</taxon>
        <taxon>Halomonas</taxon>
    </lineage>
</organism>
<dbReference type="AlphaFoldDB" id="A0A839VAD6"/>
<sequence length="83" mass="8970">MSQEDNPLSFHTVSAAAQSVSPEVRRAHAVSAAMELIVAKLKSPGGGDIDAELQKLDEYANRIQEALRHARPAESLTEVKDDT</sequence>
<evidence type="ECO:0000313" key="1">
    <source>
        <dbReference type="EMBL" id="MBB3191038.1"/>
    </source>
</evidence>
<dbReference type="Proteomes" id="UP000547614">
    <property type="component" value="Unassembled WGS sequence"/>
</dbReference>
<dbReference type="RefSeq" id="WP_183325823.1">
    <property type="nucleotide sequence ID" value="NZ_JACHXP010000010.1"/>
</dbReference>
<gene>
    <name evidence="1" type="ORF">FHR94_002282</name>
</gene>
<evidence type="ECO:0000313" key="2">
    <source>
        <dbReference type="Proteomes" id="UP000547614"/>
    </source>
</evidence>
<reference evidence="1 2" key="1">
    <citation type="submission" date="2020-08" db="EMBL/GenBank/DDBJ databases">
        <title>Genomic Encyclopedia of Type Strains, Phase III (KMG-III): the genomes of soil and plant-associated and newly described type strains.</title>
        <authorList>
            <person name="Whitman W."/>
        </authorList>
    </citation>
    <scope>NUCLEOTIDE SEQUENCE [LARGE SCALE GENOMIC DNA]</scope>
    <source>
        <strain evidence="1 2">CECT 7282</strain>
    </source>
</reference>
<protein>
    <submittedName>
        <fullName evidence="1">Uncharacterized protein</fullName>
    </submittedName>
</protein>